<organism evidence="1 2">
    <name type="scientific">Hafnia alvei ATCC 51873</name>
    <dbReference type="NCBI Taxonomy" id="1002364"/>
    <lineage>
        <taxon>Bacteria</taxon>
        <taxon>Pseudomonadati</taxon>
        <taxon>Pseudomonadota</taxon>
        <taxon>Gammaproteobacteria</taxon>
        <taxon>Enterobacterales</taxon>
        <taxon>Hafniaceae</taxon>
        <taxon>Hafnia</taxon>
    </lineage>
</organism>
<reference evidence="1 2" key="1">
    <citation type="submission" date="2011-08" db="EMBL/GenBank/DDBJ databases">
        <authorList>
            <person name="Weinstock G."/>
            <person name="Sodergren E."/>
            <person name="Clifton S."/>
            <person name="Fulton L."/>
            <person name="Fulton B."/>
            <person name="Courtney L."/>
            <person name="Fronick C."/>
            <person name="Harrison M."/>
            <person name="Strong C."/>
            <person name="Farmer C."/>
            <person name="Delahaunty K."/>
            <person name="Markovic C."/>
            <person name="Hall O."/>
            <person name="Minx P."/>
            <person name="Tomlinson C."/>
            <person name="Mitreva M."/>
            <person name="Hou S."/>
            <person name="Chen J."/>
            <person name="Wollam A."/>
            <person name="Pepin K.H."/>
            <person name="Johnson M."/>
            <person name="Bhonagiri V."/>
            <person name="Zhang X."/>
            <person name="Suruliraj S."/>
            <person name="Warren W."/>
            <person name="Chinwalla A."/>
            <person name="Mardis E.R."/>
            <person name="Wilson R.K."/>
        </authorList>
    </citation>
    <scope>NUCLEOTIDE SEQUENCE [LARGE SCALE GENOMIC DNA]</scope>
    <source>
        <strain evidence="1 2">ATCC 51873</strain>
    </source>
</reference>
<evidence type="ECO:0000313" key="2">
    <source>
        <dbReference type="Proteomes" id="UP000005959"/>
    </source>
</evidence>
<accession>G9YCL5</accession>
<proteinExistence type="predicted"/>
<sequence length="52" mass="6173">MYKTVHRWFKAGFISSIMRFQSLMNMCKTFCQWQNLAGLPYSMPDDSVFETV</sequence>
<dbReference type="Proteomes" id="UP000005959">
    <property type="component" value="Unassembled WGS sequence"/>
</dbReference>
<comment type="caution">
    <text evidence="1">The sequence shown here is derived from an EMBL/GenBank/DDBJ whole genome shotgun (WGS) entry which is preliminary data.</text>
</comment>
<protein>
    <submittedName>
        <fullName evidence="1">Uncharacterized protein</fullName>
    </submittedName>
</protein>
<evidence type="ECO:0000313" key="1">
    <source>
        <dbReference type="EMBL" id="EHM38473.1"/>
    </source>
</evidence>
<dbReference type="AlphaFoldDB" id="G9YCL5"/>
<gene>
    <name evidence="1" type="ORF">HMPREF0454_04353</name>
</gene>
<name>G9YCL5_HAFAL</name>
<dbReference type="HOGENOM" id="CLU_3080456_0_0_6"/>
<dbReference type="EMBL" id="AGCI01000102">
    <property type="protein sequence ID" value="EHM38473.1"/>
    <property type="molecule type" value="Genomic_DNA"/>
</dbReference>